<dbReference type="GeneID" id="14551075"/>
<evidence type="ECO:0000256" key="1">
    <source>
        <dbReference type="ARBA" id="ARBA00001974"/>
    </source>
</evidence>
<evidence type="ECO:0000256" key="5">
    <source>
        <dbReference type="ARBA" id="ARBA00022630"/>
    </source>
</evidence>
<dbReference type="Gene3D" id="3.50.50.60">
    <property type="entry name" value="FAD/NAD(P)-binding domain"/>
    <property type="match status" value="1"/>
</dbReference>
<keyword evidence="8" id="KW-0560">Oxidoreductase</keyword>
<evidence type="ECO:0000259" key="10">
    <source>
        <dbReference type="Pfam" id="PF00890"/>
    </source>
</evidence>
<keyword evidence="7" id="KW-0274">FAD</keyword>
<proteinExistence type="inferred from homology"/>
<keyword evidence="5" id="KW-0285">Flavoprotein</keyword>
<evidence type="ECO:0000256" key="8">
    <source>
        <dbReference type="ARBA" id="ARBA00023002"/>
    </source>
</evidence>
<dbReference type="InterPro" id="IPR003953">
    <property type="entry name" value="FAD-dep_OxRdtase_2_FAD-bd"/>
</dbReference>
<dbReference type="Gene3D" id="3.90.700.10">
    <property type="entry name" value="Succinate dehydrogenase/fumarate reductase flavoprotein, catalytic domain"/>
    <property type="match status" value="1"/>
</dbReference>
<dbReference type="SUPFAM" id="SSF51905">
    <property type="entry name" value="FAD/NAD(P)-binding domain"/>
    <property type="match status" value="1"/>
</dbReference>
<evidence type="ECO:0000313" key="15">
    <source>
        <dbReference type="Proteomes" id="UP000065473"/>
    </source>
</evidence>
<dbReference type="InterPro" id="IPR036188">
    <property type="entry name" value="FAD/NAD-bd_sf"/>
</dbReference>
<dbReference type="Proteomes" id="UP000060043">
    <property type="component" value="Chromosome"/>
</dbReference>
<name>A0A0U3HB63_9CREN</name>
<dbReference type="EC" id="1.4.3.16" evidence="4"/>
<comment type="pathway">
    <text evidence="2">Cofactor biosynthesis; NAD(+) biosynthesis; iminoaspartate from L-aspartate (oxidase route): step 1/1.</text>
</comment>
<dbReference type="GO" id="GO:0008734">
    <property type="term" value="F:L-aspartate oxidase activity"/>
    <property type="evidence" value="ECO:0007669"/>
    <property type="project" value="UniProtKB-EC"/>
</dbReference>
<feature type="domain" description="Fumarate reductase/succinate dehydrogenase flavoprotein-like C-terminal" evidence="11">
    <location>
        <begin position="437"/>
        <end position="466"/>
    </location>
</feature>
<dbReference type="GO" id="GO:0009435">
    <property type="term" value="P:NAD+ biosynthetic process"/>
    <property type="evidence" value="ECO:0007669"/>
    <property type="project" value="UniProtKB-UniPathway"/>
</dbReference>
<feature type="domain" description="FAD-dependent oxidoreductase 2 FAD-binding" evidence="10">
    <location>
        <begin position="4"/>
        <end position="355"/>
    </location>
</feature>
<evidence type="ECO:0000313" key="12">
    <source>
        <dbReference type="EMBL" id="ALU29121.1"/>
    </source>
</evidence>
<keyword evidence="6" id="KW-0662">Pyridine nucleotide biosynthesis</keyword>
<evidence type="ECO:0000256" key="9">
    <source>
        <dbReference type="ARBA" id="ARBA00030386"/>
    </source>
</evidence>
<evidence type="ECO:0000256" key="3">
    <source>
        <dbReference type="ARBA" id="ARBA00008562"/>
    </source>
</evidence>
<evidence type="ECO:0000259" key="11">
    <source>
        <dbReference type="Pfam" id="PF02910"/>
    </source>
</evidence>
<organism evidence="13 14">
    <name type="scientific">Sulfolobus acidocaldarius</name>
    <dbReference type="NCBI Taxonomy" id="2285"/>
    <lineage>
        <taxon>Archaea</taxon>
        <taxon>Thermoproteota</taxon>
        <taxon>Thermoprotei</taxon>
        <taxon>Sulfolobales</taxon>
        <taxon>Sulfolobaceae</taxon>
        <taxon>Sulfolobus</taxon>
    </lineage>
</organism>
<dbReference type="STRING" id="1435377.SUSAZ_02480"/>
<dbReference type="PANTHER" id="PTHR42716">
    <property type="entry name" value="L-ASPARTATE OXIDASE"/>
    <property type="match status" value="1"/>
</dbReference>
<accession>A0A0U3HB63</accession>
<dbReference type="PANTHER" id="PTHR42716:SF2">
    <property type="entry name" value="L-ASPARTATE OXIDASE, CHLOROPLASTIC"/>
    <property type="match status" value="1"/>
</dbReference>
<dbReference type="UniPathway" id="UPA00253">
    <property type="reaction ID" value="UER00326"/>
</dbReference>
<dbReference type="InterPro" id="IPR027477">
    <property type="entry name" value="Succ_DH/fumarate_Rdtase_cat_sf"/>
</dbReference>
<evidence type="ECO:0000256" key="6">
    <source>
        <dbReference type="ARBA" id="ARBA00022642"/>
    </source>
</evidence>
<evidence type="ECO:0000256" key="7">
    <source>
        <dbReference type="ARBA" id="ARBA00022827"/>
    </source>
</evidence>
<evidence type="ECO:0000256" key="4">
    <source>
        <dbReference type="ARBA" id="ARBA00012173"/>
    </source>
</evidence>
<sequence>MIYILGSGIAGLSSAISLKLAGHKVTIITKKIDGGSTPIAKGGIAVPLGVDDSAEKHIQDTLRVGKNLCDYKIVEYVVREGLKVVEILQKLGFNFDKDLRLEGGHSSRRVLHKGDETGREIWNFLYKKALDLHIPIVIDELTLILSKNNKVYGFATRNRGRIENIDKLVLATGGYGYLFAYTSNKETNLGEGIALGFKAGALVSDMEFIQFHPTVTSLDGEAFLLSETLRGEGGIIVNEKGERFLYKYDERGELAPRDIIARAIYFEMINGHKIYMDLSKIEDFEKNFPTLSNYLRRHGYDHQSSLIPIFPGAHYTIGGLRVNLKGETNVENLYAIGEVSDSGLHGANRLASNSLLESLVFGFNLQNYVDECWEGVQASGGITYELQVRETRDENTINVRDIQKINWESLGIVRNEEAIRKAIEVYRRHSTNEAIISHMIGLASLIRSESRGVHFRSDYPEEKEEWNGKRIYFLMSNKEYGRL</sequence>
<dbReference type="RefSeq" id="WP_011277447.1">
    <property type="nucleotide sequence ID" value="NZ_BHWZ01000001.1"/>
</dbReference>
<dbReference type="Pfam" id="PF02910">
    <property type="entry name" value="Succ_DH_flav_C"/>
    <property type="match status" value="1"/>
</dbReference>
<dbReference type="Gene3D" id="1.20.58.100">
    <property type="entry name" value="Fumarate reductase/succinate dehydrogenase flavoprotein-like, C-terminal domain"/>
    <property type="match status" value="1"/>
</dbReference>
<dbReference type="Pfam" id="PF00890">
    <property type="entry name" value="FAD_binding_2"/>
    <property type="match status" value="1"/>
</dbReference>
<dbReference type="Proteomes" id="UP000065473">
    <property type="component" value="Chromosome"/>
</dbReference>
<dbReference type="InterPro" id="IPR005288">
    <property type="entry name" value="NadB"/>
</dbReference>
<dbReference type="SUPFAM" id="SSF56425">
    <property type="entry name" value="Succinate dehydrogenase/fumarate reductase flavoprotein, catalytic domain"/>
    <property type="match status" value="1"/>
</dbReference>
<evidence type="ECO:0000313" key="13">
    <source>
        <dbReference type="EMBL" id="ALU31847.1"/>
    </source>
</evidence>
<comment type="cofactor">
    <cofactor evidence="1">
        <name>FAD</name>
        <dbReference type="ChEBI" id="CHEBI:57692"/>
    </cofactor>
</comment>
<evidence type="ECO:0000313" key="14">
    <source>
        <dbReference type="Proteomes" id="UP000060043"/>
    </source>
</evidence>
<reference evidence="14 15" key="1">
    <citation type="submission" date="2015-12" db="EMBL/GenBank/DDBJ databases">
        <title>A stable core within a dynamic pangenome in Sulfolobus acidocaldarius.</title>
        <authorList>
            <person name="Anderson R."/>
            <person name="Kouris A."/>
            <person name="Seward C."/>
            <person name="Campbell K."/>
            <person name="Whitaker R."/>
        </authorList>
    </citation>
    <scope>NUCLEOTIDE SEQUENCE [LARGE SCALE GENOMIC DNA]</scope>
    <source>
        <strain evidence="12 15">GG12-C01-09</strain>
        <strain evidence="13 14">NG05B_CO5_07</strain>
    </source>
</reference>
<evidence type="ECO:0000256" key="2">
    <source>
        <dbReference type="ARBA" id="ARBA00004950"/>
    </source>
</evidence>
<dbReference type="EMBL" id="CP013694">
    <property type="protein sequence ID" value="ALU29121.1"/>
    <property type="molecule type" value="Genomic_DNA"/>
</dbReference>
<dbReference type="InterPro" id="IPR015939">
    <property type="entry name" value="Fum_Rdtase/Succ_DH_flav-like_C"/>
</dbReference>
<comment type="similarity">
    <text evidence="3">Belongs to the FAD-dependent oxidoreductase 2 family. NadB subfamily.</text>
</comment>
<dbReference type="InterPro" id="IPR037099">
    <property type="entry name" value="Fum_R/Succ_DH_flav-like_C_sf"/>
</dbReference>
<dbReference type="FunFam" id="3.90.700.10:FF:000002">
    <property type="entry name" value="L-aspartate oxidase"/>
    <property type="match status" value="1"/>
</dbReference>
<dbReference type="EMBL" id="CP013695">
    <property type="protein sequence ID" value="ALU31847.1"/>
    <property type="molecule type" value="Genomic_DNA"/>
</dbReference>
<dbReference type="SUPFAM" id="SSF46977">
    <property type="entry name" value="Succinate dehydrogenase/fumarate reductase flavoprotein C-terminal domain"/>
    <property type="match status" value="1"/>
</dbReference>
<dbReference type="OrthoDB" id="23539at2157"/>
<protein>
    <recommendedName>
        <fullName evidence="4">L-aspartate oxidase</fullName>
        <ecNumber evidence="4">1.4.3.16</ecNumber>
    </recommendedName>
    <alternativeName>
        <fullName evidence="9">Quinolinate synthase B</fullName>
    </alternativeName>
</protein>
<dbReference type="PRINTS" id="PR00368">
    <property type="entry name" value="FADPNR"/>
</dbReference>
<gene>
    <name evidence="12" type="ORF">ATY89_03625</name>
    <name evidence="13" type="ORF">ATZ20_06650</name>
</gene>
<dbReference type="OMA" id="HCVQWLI"/>
<dbReference type="AlphaFoldDB" id="A0A0U3HB63"/>